<comment type="caution">
    <text evidence="1">The sequence shown here is derived from an EMBL/GenBank/DDBJ whole genome shotgun (WGS) entry which is preliminary data.</text>
</comment>
<gene>
    <name evidence="1" type="ORF">V0U35_11695</name>
</gene>
<dbReference type="InterPro" id="IPR019285">
    <property type="entry name" value="DUF2336"/>
</dbReference>
<keyword evidence="2" id="KW-1185">Reference proteome</keyword>
<sequence>MAIESRLHQLVDLAKEKSSDRRRELLRNITDLFFETTPSADSTEHGEFDEVLSRLAMQTAKEARQELSRRFSEAPLAPRGLILQLARDAIEVAAPILQKSTVLTEKDMTSLAEDSSQAHLKALSGRDTVPESVSDAIVRRGDDHTVAALVRNEGARLSRSTFEAVTERAESSPVLQAPLVQRENTPPDLLQDLMTVVESNLRDQIMERFDKIDPDVLEDALAASHARLEARMRADSELEQARNFINAKKLRRQLDGALLAQLLREKKMAHFCAGLAELAGVDMAAAKRAVEHPSIDPLCLICKAGGFERSLFVTLAVLRNAGKGDALRDAREYGRIYDALSDRDAQRAIRFMMLRKNAA</sequence>
<dbReference type="Pfam" id="PF10098">
    <property type="entry name" value="DUF2336"/>
    <property type="match status" value="1"/>
</dbReference>
<protein>
    <submittedName>
        <fullName evidence="1">DUF2336 domain-containing protein</fullName>
    </submittedName>
</protein>
<dbReference type="Proteomes" id="UP001310692">
    <property type="component" value="Unassembled WGS sequence"/>
</dbReference>
<evidence type="ECO:0000313" key="1">
    <source>
        <dbReference type="EMBL" id="MEE2567341.1"/>
    </source>
</evidence>
<name>A0ABU7M0K2_9PROT</name>
<evidence type="ECO:0000313" key="2">
    <source>
        <dbReference type="Proteomes" id="UP001310692"/>
    </source>
</evidence>
<accession>A0ABU7M0K2</accession>
<dbReference type="EMBL" id="JAZDRO010000005">
    <property type="protein sequence ID" value="MEE2567341.1"/>
    <property type="molecule type" value="Genomic_DNA"/>
</dbReference>
<reference evidence="1 2" key="1">
    <citation type="submission" date="2024-01" db="EMBL/GenBank/DDBJ databases">
        <title>Hyphobacterium bacterium isolated from marine sediment.</title>
        <authorList>
            <person name="Zhao S."/>
        </authorList>
    </citation>
    <scope>NUCLEOTIDE SEQUENCE [LARGE SCALE GENOMIC DNA]</scope>
    <source>
        <strain evidence="1 2">Y60-23</strain>
    </source>
</reference>
<dbReference type="RefSeq" id="WP_330196903.1">
    <property type="nucleotide sequence ID" value="NZ_JAZDRO010000005.1"/>
</dbReference>
<organism evidence="1 2">
    <name type="scientific">Hyphobacterium marinum</name>
    <dbReference type="NCBI Taxonomy" id="3116574"/>
    <lineage>
        <taxon>Bacteria</taxon>
        <taxon>Pseudomonadati</taxon>
        <taxon>Pseudomonadota</taxon>
        <taxon>Alphaproteobacteria</taxon>
        <taxon>Maricaulales</taxon>
        <taxon>Maricaulaceae</taxon>
        <taxon>Hyphobacterium</taxon>
    </lineage>
</organism>
<proteinExistence type="predicted"/>